<dbReference type="Pfam" id="PF00496">
    <property type="entry name" value="SBP_bac_5"/>
    <property type="match status" value="1"/>
</dbReference>
<dbReference type="Gene3D" id="3.90.76.10">
    <property type="entry name" value="Dipeptide-binding Protein, Domain 1"/>
    <property type="match status" value="1"/>
</dbReference>
<comment type="caution">
    <text evidence="4">The sequence shown here is derived from an EMBL/GenBank/DDBJ whole genome shotgun (WGS) entry which is preliminary data.</text>
</comment>
<dbReference type="Gene3D" id="3.10.105.10">
    <property type="entry name" value="Dipeptide-binding Protein, Domain 3"/>
    <property type="match status" value="1"/>
</dbReference>
<dbReference type="CDD" id="cd00995">
    <property type="entry name" value="PBP2_NikA_DppA_OppA_like"/>
    <property type="match status" value="1"/>
</dbReference>
<dbReference type="PROSITE" id="PS51257">
    <property type="entry name" value="PROKAR_LIPOPROTEIN"/>
    <property type="match status" value="1"/>
</dbReference>
<dbReference type="PANTHER" id="PTHR30290:SF59">
    <property type="entry name" value="OLIGOPEPTIDE ABC TRANSPORTER,SUBSTRATE-BINDING PROTEIN"/>
    <property type="match status" value="1"/>
</dbReference>
<dbReference type="AlphaFoldDB" id="A0A9X2M8X0"/>
<keyword evidence="2" id="KW-0732">Signal</keyword>
<dbReference type="Gene3D" id="3.40.190.10">
    <property type="entry name" value="Periplasmic binding protein-like II"/>
    <property type="match status" value="1"/>
</dbReference>
<feature type="chain" id="PRO_5040809744" evidence="2">
    <location>
        <begin position="25"/>
        <end position="521"/>
    </location>
</feature>
<dbReference type="GO" id="GO:0043190">
    <property type="term" value="C:ATP-binding cassette (ABC) transporter complex"/>
    <property type="evidence" value="ECO:0007669"/>
    <property type="project" value="InterPro"/>
</dbReference>
<gene>
    <name evidence="4" type="ORF">NSA58_02960</name>
</gene>
<name>A0A9X2M8X0_9FIRM</name>
<dbReference type="InterPro" id="IPR039424">
    <property type="entry name" value="SBP_5"/>
</dbReference>
<dbReference type="GO" id="GO:0015833">
    <property type="term" value="P:peptide transport"/>
    <property type="evidence" value="ECO:0007669"/>
    <property type="project" value="TreeGrafter"/>
</dbReference>
<evidence type="ECO:0000313" key="4">
    <source>
        <dbReference type="EMBL" id="MCR1821738.1"/>
    </source>
</evidence>
<feature type="coiled-coil region" evidence="1">
    <location>
        <begin position="331"/>
        <end position="365"/>
    </location>
</feature>
<dbReference type="GO" id="GO:1904680">
    <property type="term" value="F:peptide transmembrane transporter activity"/>
    <property type="evidence" value="ECO:0007669"/>
    <property type="project" value="TreeGrafter"/>
</dbReference>
<evidence type="ECO:0000256" key="2">
    <source>
        <dbReference type="SAM" id="SignalP"/>
    </source>
</evidence>
<protein>
    <submittedName>
        <fullName evidence="4">ABC transporter substrate-binding protein</fullName>
    </submittedName>
</protein>
<keyword evidence="5" id="KW-1185">Reference proteome</keyword>
<reference evidence="4" key="1">
    <citation type="submission" date="2022-07" db="EMBL/GenBank/DDBJ databases">
        <title>Enhanced cultured diversity of the mouse gut microbiota enables custom-made synthetic communities.</title>
        <authorList>
            <person name="Afrizal A."/>
        </authorList>
    </citation>
    <scope>NUCLEOTIDE SEQUENCE</scope>
    <source>
        <strain evidence="4">DSM 29186</strain>
    </source>
</reference>
<dbReference type="GO" id="GO:0042597">
    <property type="term" value="C:periplasmic space"/>
    <property type="evidence" value="ECO:0007669"/>
    <property type="project" value="UniProtKB-ARBA"/>
</dbReference>
<proteinExistence type="predicted"/>
<dbReference type="RefSeq" id="WP_074080001.1">
    <property type="nucleotide sequence ID" value="NZ_JANKBY010000018.1"/>
</dbReference>
<evidence type="ECO:0000313" key="5">
    <source>
        <dbReference type="Proteomes" id="UP001140817"/>
    </source>
</evidence>
<dbReference type="PANTHER" id="PTHR30290">
    <property type="entry name" value="PERIPLASMIC BINDING COMPONENT OF ABC TRANSPORTER"/>
    <property type="match status" value="1"/>
</dbReference>
<dbReference type="FunFam" id="3.90.76.10:FF:000004">
    <property type="entry name" value="Peptide ABC transporter substrate-binding protein"/>
    <property type="match status" value="1"/>
</dbReference>
<sequence length="521" mass="57950">MKFKRRLLAIGLAGAMLLSVGCSNSGGSSEGSNITSISIVAGGDAVNLNPLYANDRVSMTVMNALYNPLYVVDEKGEKTFYLADSVEPSEDFLTYTVKLKSGLKWHDGESLTADDLVFTMDSILDESQASISRGKFIIEDKAVEVKKIDETTVEFKLPAVSTSFESMLGDIRVIPKHIYEGEKDMAKSDKNNSPIGNGAYKFKEYKTGELLTLERFDDYYGEKGELETVTYRVIADSNSANMALQNGEVQAKYVQPDEVADVEGKGNVDIVTFDEGMVDNVVFMQNVNESLKDEKVRQAISYAINKDEIITAAYKSEEYADKAYSLFASSTMSYTDDVEKYEQDKEKAKELLKEAKVDNLKLKLAYSTHKSQQEKIALVLQSNLKEVGIELELKPMEKSAFYNELWSGADATFDLALNGYVMGSEPAEYASVFTSKGSDNIGGYSNKEVDKKFAEALKETDDAKRADLYKEIQKTIVEEVALYPICYSKSIVAVDKNYDVKEANLVPIFMFRDLNGIKVKN</sequence>
<evidence type="ECO:0000259" key="3">
    <source>
        <dbReference type="Pfam" id="PF00496"/>
    </source>
</evidence>
<dbReference type="PIRSF" id="PIRSF002741">
    <property type="entry name" value="MppA"/>
    <property type="match status" value="1"/>
</dbReference>
<dbReference type="InterPro" id="IPR030678">
    <property type="entry name" value="Peptide/Ni-bd"/>
</dbReference>
<feature type="signal peptide" evidence="2">
    <location>
        <begin position="1"/>
        <end position="24"/>
    </location>
</feature>
<accession>A0A9X2M8X0</accession>
<feature type="domain" description="Solute-binding protein family 5" evidence="3">
    <location>
        <begin position="82"/>
        <end position="435"/>
    </location>
</feature>
<organism evidence="4 5">
    <name type="scientific">Terrisporobacter muris</name>
    <dbReference type="NCBI Taxonomy" id="2963284"/>
    <lineage>
        <taxon>Bacteria</taxon>
        <taxon>Bacillati</taxon>
        <taxon>Bacillota</taxon>
        <taxon>Clostridia</taxon>
        <taxon>Peptostreptococcales</taxon>
        <taxon>Peptostreptococcaceae</taxon>
        <taxon>Terrisporobacter</taxon>
    </lineage>
</organism>
<dbReference type="SUPFAM" id="SSF53850">
    <property type="entry name" value="Periplasmic binding protein-like II"/>
    <property type="match status" value="1"/>
</dbReference>
<dbReference type="EMBL" id="JANKBY010000018">
    <property type="protein sequence ID" value="MCR1821738.1"/>
    <property type="molecule type" value="Genomic_DNA"/>
</dbReference>
<evidence type="ECO:0000256" key="1">
    <source>
        <dbReference type="SAM" id="Coils"/>
    </source>
</evidence>
<dbReference type="Proteomes" id="UP001140817">
    <property type="component" value="Unassembled WGS sequence"/>
</dbReference>
<keyword evidence="1" id="KW-0175">Coiled coil</keyword>
<dbReference type="InterPro" id="IPR000914">
    <property type="entry name" value="SBP_5_dom"/>
</dbReference>